<dbReference type="InterPro" id="IPR000683">
    <property type="entry name" value="Gfo/Idh/MocA-like_OxRdtase_N"/>
</dbReference>
<dbReference type="PANTHER" id="PTHR43377:SF8">
    <property type="entry name" value="BLR3664 PROTEIN"/>
    <property type="match status" value="1"/>
</dbReference>
<dbReference type="PANTHER" id="PTHR43377">
    <property type="entry name" value="BILIVERDIN REDUCTASE A"/>
    <property type="match status" value="1"/>
</dbReference>
<keyword evidence="4" id="KW-1185">Reference proteome</keyword>
<sequence length="369" mass="39934">MANISIGVIGAGLIGRKHIKKAIEHPDFELAGIADLDRDAVSAQYPGIAVFGDYRSLLDQARPQAVIIASPNQSHASIGIECARLGIDMLIEKPVTDTLESAADLLLEVRANKVRTLVGHHRRHHDQVKTLRRLLGDGLIGNLVGVSAIWAAYKPDDYFRIAPWRTQSGGGPILINLIHEIDFLRYTAGEIRGVSAISSSRQRQFPVEDTAGALLEFDAGCIGTVFASDSAVSPWTTEQGVGEAAEFPFSGESSYRFVGSRGSLEFPSLVHWAQADGGQNWNRPIQSQRLFASSIDPYRAQLDHFRDVVLGKAESLLTVEDGARTLIATLAVAEAAASGRRIDLDDRYEALAAGKYPPASQDTNPRKAS</sequence>
<evidence type="ECO:0000259" key="1">
    <source>
        <dbReference type="Pfam" id="PF01408"/>
    </source>
</evidence>
<reference evidence="3 4" key="1">
    <citation type="submission" date="2017-09" db="EMBL/GenBank/DDBJ databases">
        <title>Comparative genomics of rhizobia isolated from Phaseolus vulgaris in China.</title>
        <authorList>
            <person name="Tong W."/>
        </authorList>
    </citation>
    <scope>NUCLEOTIDE SEQUENCE [LARGE SCALE GENOMIC DNA]</scope>
    <source>
        <strain evidence="3 4">L101</strain>
    </source>
</reference>
<feature type="domain" description="Gfo/Idh/MocA-like oxidoreductase N-terminal" evidence="1">
    <location>
        <begin position="4"/>
        <end position="120"/>
    </location>
</feature>
<evidence type="ECO:0000313" key="3">
    <source>
        <dbReference type="EMBL" id="PCK80976.1"/>
    </source>
</evidence>
<name>A0A2A5KV73_9HYPH</name>
<dbReference type="Pfam" id="PF22725">
    <property type="entry name" value="GFO_IDH_MocA_C3"/>
    <property type="match status" value="1"/>
</dbReference>
<proteinExistence type="predicted"/>
<evidence type="ECO:0000259" key="2">
    <source>
        <dbReference type="Pfam" id="PF22725"/>
    </source>
</evidence>
<dbReference type="RefSeq" id="WP_096762951.1">
    <property type="nucleotide sequence ID" value="NZ_NXDM01000010.1"/>
</dbReference>
<dbReference type="Gene3D" id="3.40.50.720">
    <property type="entry name" value="NAD(P)-binding Rossmann-like Domain"/>
    <property type="match status" value="1"/>
</dbReference>
<dbReference type="Pfam" id="PF01408">
    <property type="entry name" value="GFO_IDH_MocA"/>
    <property type="match status" value="1"/>
</dbReference>
<dbReference type="InterPro" id="IPR051450">
    <property type="entry name" value="Gfo/Idh/MocA_Oxidoreductases"/>
</dbReference>
<dbReference type="InterPro" id="IPR036291">
    <property type="entry name" value="NAD(P)-bd_dom_sf"/>
</dbReference>
<dbReference type="SUPFAM" id="SSF55347">
    <property type="entry name" value="Glyceraldehyde-3-phosphate dehydrogenase-like, C-terminal domain"/>
    <property type="match status" value="1"/>
</dbReference>
<dbReference type="InterPro" id="IPR055170">
    <property type="entry name" value="GFO_IDH_MocA-like_dom"/>
</dbReference>
<comment type="caution">
    <text evidence="3">The sequence shown here is derived from an EMBL/GenBank/DDBJ whole genome shotgun (WGS) entry which is preliminary data.</text>
</comment>
<dbReference type="AlphaFoldDB" id="A0A2A5KV73"/>
<dbReference type="Gene3D" id="3.30.360.10">
    <property type="entry name" value="Dihydrodipicolinate Reductase, domain 2"/>
    <property type="match status" value="1"/>
</dbReference>
<organism evidence="3 4">
    <name type="scientific">Rhizobium sophoriradicis</name>
    <dbReference type="NCBI Taxonomy" id="1535245"/>
    <lineage>
        <taxon>Bacteria</taxon>
        <taxon>Pseudomonadati</taxon>
        <taxon>Pseudomonadota</taxon>
        <taxon>Alphaproteobacteria</taxon>
        <taxon>Hyphomicrobiales</taxon>
        <taxon>Rhizobiaceae</taxon>
        <taxon>Rhizobium/Agrobacterium group</taxon>
        <taxon>Rhizobium</taxon>
    </lineage>
</organism>
<evidence type="ECO:0000313" key="4">
    <source>
        <dbReference type="Proteomes" id="UP000218807"/>
    </source>
</evidence>
<dbReference type="Proteomes" id="UP000218807">
    <property type="component" value="Unassembled WGS sequence"/>
</dbReference>
<dbReference type="EMBL" id="NXDM01000010">
    <property type="protein sequence ID" value="PCK80976.1"/>
    <property type="molecule type" value="Genomic_DNA"/>
</dbReference>
<protein>
    <submittedName>
        <fullName evidence="3">Oxidoreductase</fullName>
    </submittedName>
</protein>
<feature type="domain" description="GFO/IDH/MocA-like oxidoreductase" evidence="2">
    <location>
        <begin position="129"/>
        <end position="265"/>
    </location>
</feature>
<accession>A0A2A5KV73</accession>
<gene>
    <name evidence="3" type="ORF">CPT34_12420</name>
</gene>
<dbReference type="GO" id="GO:0000166">
    <property type="term" value="F:nucleotide binding"/>
    <property type="evidence" value="ECO:0007669"/>
    <property type="project" value="InterPro"/>
</dbReference>
<dbReference type="SUPFAM" id="SSF51735">
    <property type="entry name" value="NAD(P)-binding Rossmann-fold domains"/>
    <property type="match status" value="1"/>
</dbReference>